<gene>
    <name evidence="3" type="ORF">IV88_GL001459</name>
</gene>
<sequence length="94" mass="11135">MEIPVKDGFYFYVLKCADNTLYGGYTTNLINRVTTHNAGKGAKYTKPERRRPVQLLYFESFESQHDAMHAEYSFKHQTRQKKLKYLKENDVDYS</sequence>
<dbReference type="OrthoDB" id="9807770at2"/>
<dbReference type="PATRIC" id="fig|480391.4.peg.1483"/>
<evidence type="ECO:0000259" key="2">
    <source>
        <dbReference type="PROSITE" id="PS50164"/>
    </source>
</evidence>
<organism evidence="3 4">
    <name type="scientific">Pediococcus argentinicus</name>
    <dbReference type="NCBI Taxonomy" id="480391"/>
    <lineage>
        <taxon>Bacteria</taxon>
        <taxon>Bacillati</taxon>
        <taxon>Bacillota</taxon>
        <taxon>Bacilli</taxon>
        <taxon>Lactobacillales</taxon>
        <taxon>Lactobacillaceae</taxon>
        <taxon>Pediococcus</taxon>
    </lineage>
</organism>
<feature type="domain" description="GIY-YIG" evidence="2">
    <location>
        <begin position="7"/>
        <end position="84"/>
    </location>
</feature>
<dbReference type="RefSeq" id="WP_057800487.1">
    <property type="nucleotide sequence ID" value="NZ_BJZZ01000056.1"/>
</dbReference>
<dbReference type="Proteomes" id="UP000051249">
    <property type="component" value="Unassembled WGS sequence"/>
</dbReference>
<dbReference type="Gene3D" id="3.40.1440.10">
    <property type="entry name" value="GIY-YIG endonuclease"/>
    <property type="match status" value="1"/>
</dbReference>
<evidence type="ECO:0000256" key="1">
    <source>
        <dbReference type="ARBA" id="ARBA00007435"/>
    </source>
</evidence>
<dbReference type="InterPro" id="IPR035901">
    <property type="entry name" value="GIY-YIG_endonuc_sf"/>
</dbReference>
<dbReference type="CDD" id="cd10456">
    <property type="entry name" value="GIY-YIG_UPF0213"/>
    <property type="match status" value="1"/>
</dbReference>
<proteinExistence type="inferred from homology"/>
<name>A0A0R2N5X1_9LACO</name>
<dbReference type="InterPro" id="IPR000305">
    <property type="entry name" value="GIY-YIG_endonuc"/>
</dbReference>
<protein>
    <recommendedName>
        <fullName evidence="2">GIY-YIG domain-containing protein</fullName>
    </recommendedName>
</protein>
<dbReference type="PANTHER" id="PTHR34477">
    <property type="entry name" value="UPF0213 PROTEIN YHBQ"/>
    <property type="match status" value="1"/>
</dbReference>
<evidence type="ECO:0000313" key="3">
    <source>
        <dbReference type="EMBL" id="KRO21113.1"/>
    </source>
</evidence>
<dbReference type="AlphaFoldDB" id="A0A0R2N5X1"/>
<dbReference type="PANTHER" id="PTHR34477:SF1">
    <property type="entry name" value="UPF0213 PROTEIN YHBQ"/>
    <property type="match status" value="1"/>
</dbReference>
<evidence type="ECO:0000313" key="4">
    <source>
        <dbReference type="Proteomes" id="UP000051249"/>
    </source>
</evidence>
<accession>A0A0R2N5X1</accession>
<dbReference type="EMBL" id="JQCQ01000052">
    <property type="protein sequence ID" value="KRO21113.1"/>
    <property type="molecule type" value="Genomic_DNA"/>
</dbReference>
<dbReference type="InterPro" id="IPR050190">
    <property type="entry name" value="UPF0213_domain"/>
</dbReference>
<dbReference type="SUPFAM" id="SSF82771">
    <property type="entry name" value="GIY-YIG endonuclease"/>
    <property type="match status" value="1"/>
</dbReference>
<dbReference type="PROSITE" id="PS50164">
    <property type="entry name" value="GIY_YIG"/>
    <property type="match status" value="1"/>
</dbReference>
<comment type="caution">
    <text evidence="3">The sequence shown here is derived from an EMBL/GenBank/DDBJ whole genome shotgun (WGS) entry which is preliminary data.</text>
</comment>
<reference evidence="3 4" key="1">
    <citation type="journal article" date="2015" name="Genome Announc.">
        <title>Expanding the biotechnology potential of lactobacilli through comparative genomics of 213 strains and associated genera.</title>
        <authorList>
            <person name="Sun Z."/>
            <person name="Harris H.M."/>
            <person name="McCann A."/>
            <person name="Guo C."/>
            <person name="Argimon S."/>
            <person name="Zhang W."/>
            <person name="Yang X."/>
            <person name="Jeffery I.B."/>
            <person name="Cooney J.C."/>
            <person name="Kagawa T.F."/>
            <person name="Liu W."/>
            <person name="Song Y."/>
            <person name="Salvetti E."/>
            <person name="Wrobel A."/>
            <person name="Rasinkangas P."/>
            <person name="Parkhill J."/>
            <person name="Rea M.C."/>
            <person name="O'Sullivan O."/>
            <person name="Ritari J."/>
            <person name="Douillard F.P."/>
            <person name="Paul Ross R."/>
            <person name="Yang R."/>
            <person name="Briner A.E."/>
            <person name="Felis G.E."/>
            <person name="de Vos W.M."/>
            <person name="Barrangou R."/>
            <person name="Klaenhammer T.R."/>
            <person name="Caufield P.W."/>
            <person name="Cui Y."/>
            <person name="Zhang H."/>
            <person name="O'Toole P.W."/>
        </authorList>
    </citation>
    <scope>NUCLEOTIDE SEQUENCE [LARGE SCALE GENOMIC DNA]</scope>
    <source>
        <strain evidence="3 4">DSM 23026</strain>
    </source>
</reference>
<keyword evidence="4" id="KW-1185">Reference proteome</keyword>
<comment type="similarity">
    <text evidence="1">Belongs to the UPF0213 family.</text>
</comment>
<dbReference type="Pfam" id="PF01541">
    <property type="entry name" value="GIY-YIG"/>
    <property type="match status" value="1"/>
</dbReference>